<dbReference type="AlphaFoldDB" id="A0A382PKK8"/>
<accession>A0A382PKK8</accession>
<proteinExistence type="predicted"/>
<evidence type="ECO:0000313" key="1">
    <source>
        <dbReference type="EMBL" id="SVC73367.1"/>
    </source>
</evidence>
<sequence length="25" mass="2911">MNVEFLNFVAIRVVYSVNVSIRLVK</sequence>
<dbReference type="EMBL" id="UINC01107758">
    <property type="protein sequence ID" value="SVC73367.1"/>
    <property type="molecule type" value="Genomic_DNA"/>
</dbReference>
<organism evidence="1">
    <name type="scientific">marine metagenome</name>
    <dbReference type="NCBI Taxonomy" id="408172"/>
    <lineage>
        <taxon>unclassified sequences</taxon>
        <taxon>metagenomes</taxon>
        <taxon>ecological metagenomes</taxon>
    </lineage>
</organism>
<name>A0A382PKK8_9ZZZZ</name>
<reference evidence="1" key="1">
    <citation type="submission" date="2018-05" db="EMBL/GenBank/DDBJ databases">
        <authorList>
            <person name="Lanie J.A."/>
            <person name="Ng W.-L."/>
            <person name="Kazmierczak K.M."/>
            <person name="Andrzejewski T.M."/>
            <person name="Davidsen T.M."/>
            <person name="Wayne K.J."/>
            <person name="Tettelin H."/>
            <person name="Glass J.I."/>
            <person name="Rusch D."/>
            <person name="Podicherti R."/>
            <person name="Tsui H.-C.T."/>
            <person name="Winkler M.E."/>
        </authorList>
    </citation>
    <scope>NUCLEOTIDE SEQUENCE</scope>
</reference>
<protein>
    <submittedName>
        <fullName evidence="1">Uncharacterized protein</fullName>
    </submittedName>
</protein>
<gene>
    <name evidence="1" type="ORF">METZ01_LOCUS326221</name>
</gene>